<reference evidence="1" key="1">
    <citation type="journal article" date="2023" name="Mol. Phylogenet. Evol.">
        <title>Genome-scale phylogeny and comparative genomics of the fungal order Sordariales.</title>
        <authorList>
            <person name="Hensen N."/>
            <person name="Bonometti L."/>
            <person name="Westerberg I."/>
            <person name="Brannstrom I.O."/>
            <person name="Guillou S."/>
            <person name="Cros-Aarteil S."/>
            <person name="Calhoun S."/>
            <person name="Haridas S."/>
            <person name="Kuo A."/>
            <person name="Mondo S."/>
            <person name="Pangilinan J."/>
            <person name="Riley R."/>
            <person name="LaButti K."/>
            <person name="Andreopoulos B."/>
            <person name="Lipzen A."/>
            <person name="Chen C."/>
            <person name="Yan M."/>
            <person name="Daum C."/>
            <person name="Ng V."/>
            <person name="Clum A."/>
            <person name="Steindorff A."/>
            <person name="Ohm R.A."/>
            <person name="Martin F."/>
            <person name="Silar P."/>
            <person name="Natvig D.O."/>
            <person name="Lalanne C."/>
            <person name="Gautier V."/>
            <person name="Ament-Velasquez S.L."/>
            <person name="Kruys A."/>
            <person name="Hutchinson M.I."/>
            <person name="Powell A.J."/>
            <person name="Barry K."/>
            <person name="Miller A.N."/>
            <person name="Grigoriev I.V."/>
            <person name="Debuchy R."/>
            <person name="Gladieux P."/>
            <person name="Hiltunen Thoren M."/>
            <person name="Johannesson H."/>
        </authorList>
    </citation>
    <scope>NUCLEOTIDE SEQUENCE</scope>
    <source>
        <strain evidence="1">CBS 757.83</strain>
    </source>
</reference>
<evidence type="ECO:0000313" key="2">
    <source>
        <dbReference type="Proteomes" id="UP001305647"/>
    </source>
</evidence>
<dbReference type="AlphaFoldDB" id="A0AAN6Q3V5"/>
<protein>
    <submittedName>
        <fullName evidence="1">Uncharacterized protein</fullName>
    </submittedName>
</protein>
<organism evidence="1 2">
    <name type="scientific">Parathielavia hyrcaniae</name>
    <dbReference type="NCBI Taxonomy" id="113614"/>
    <lineage>
        <taxon>Eukaryota</taxon>
        <taxon>Fungi</taxon>
        <taxon>Dikarya</taxon>
        <taxon>Ascomycota</taxon>
        <taxon>Pezizomycotina</taxon>
        <taxon>Sordariomycetes</taxon>
        <taxon>Sordariomycetidae</taxon>
        <taxon>Sordariales</taxon>
        <taxon>Chaetomiaceae</taxon>
        <taxon>Parathielavia</taxon>
    </lineage>
</organism>
<dbReference type="Proteomes" id="UP001305647">
    <property type="component" value="Unassembled WGS sequence"/>
</dbReference>
<reference evidence="1" key="2">
    <citation type="submission" date="2023-05" db="EMBL/GenBank/DDBJ databases">
        <authorList>
            <consortium name="Lawrence Berkeley National Laboratory"/>
            <person name="Steindorff A."/>
            <person name="Hensen N."/>
            <person name="Bonometti L."/>
            <person name="Westerberg I."/>
            <person name="Brannstrom I.O."/>
            <person name="Guillou S."/>
            <person name="Cros-Aarteil S."/>
            <person name="Calhoun S."/>
            <person name="Haridas S."/>
            <person name="Kuo A."/>
            <person name="Mondo S."/>
            <person name="Pangilinan J."/>
            <person name="Riley R."/>
            <person name="Labutti K."/>
            <person name="Andreopoulos B."/>
            <person name="Lipzen A."/>
            <person name="Chen C."/>
            <person name="Yanf M."/>
            <person name="Daum C."/>
            <person name="Ng V."/>
            <person name="Clum A."/>
            <person name="Ohm R."/>
            <person name="Martin F."/>
            <person name="Silar P."/>
            <person name="Natvig D."/>
            <person name="Lalanne C."/>
            <person name="Gautier V."/>
            <person name="Ament-Velasquez S.L."/>
            <person name="Kruys A."/>
            <person name="Hutchinson M.I."/>
            <person name="Powell A.J."/>
            <person name="Barry K."/>
            <person name="Miller A.N."/>
            <person name="Grigoriev I.V."/>
            <person name="Debuchy R."/>
            <person name="Gladieux P."/>
            <person name="Thoren M.H."/>
            <person name="Johannesson H."/>
        </authorList>
    </citation>
    <scope>NUCLEOTIDE SEQUENCE</scope>
    <source>
        <strain evidence="1">CBS 757.83</strain>
    </source>
</reference>
<comment type="caution">
    <text evidence="1">The sequence shown here is derived from an EMBL/GenBank/DDBJ whole genome shotgun (WGS) entry which is preliminary data.</text>
</comment>
<keyword evidence="2" id="KW-1185">Reference proteome</keyword>
<dbReference type="EMBL" id="MU863629">
    <property type="protein sequence ID" value="KAK4103038.1"/>
    <property type="molecule type" value="Genomic_DNA"/>
</dbReference>
<proteinExistence type="predicted"/>
<name>A0AAN6Q3V5_9PEZI</name>
<evidence type="ECO:0000313" key="1">
    <source>
        <dbReference type="EMBL" id="KAK4103038.1"/>
    </source>
</evidence>
<accession>A0AAN6Q3V5</accession>
<gene>
    <name evidence="1" type="ORF">N658DRAFT_298435</name>
</gene>
<sequence>MNQPQTQFQAPHVSPISCIQGIGSMRSYRRNDTAKRCPLRQSAAVADSRGPLLHHDGHPVHGYPGGNEPCLQTNPPLPPQSQPLSTQLDHCTRSNCEVHACCCRNGTYWTAARLWFVTAEKIGRAVSDFNGLVHRYLYPISSSAFHRNDIWDHPPRDGRGKARSIVWTEPARAHLDRAWGQSVLSLCVT</sequence>